<name>A0ACC3TLT5_9ASCO</name>
<sequence>MVANEVPRTILFASLAFGYIGYFVHPRWSCRRRLKSSEVFIKGSYTAECLLSDALSSKYQVSINSDSLLSSFSYQNSPYIASLLIGTRTPGQKKMVLFAAAYFVVAYLVFSLLSISGYAIGNISFLISAVASVSMLILVTIFLFIGIVTLKSSFEEEDAAYATVYLNTTEENWVASSDLALFNPAEKVQVAIKWSMELLLYGPYICGILLSSFLQVIFNEGEGHHRDGLSVITIIPIILSALGICCGVVFLVLAVRTIMRTVPTVEVQLAKAISKDDADNVDMLEFDVGKVIRKFANDIAKDFADDSGQKWTTSTGGYYDFAIAGEFGGLVYGRLKASGISVNA</sequence>
<dbReference type="Proteomes" id="UP001489719">
    <property type="component" value="Unassembled WGS sequence"/>
</dbReference>
<reference evidence="2" key="1">
    <citation type="journal article" date="2024" name="Front. Bioeng. Biotechnol.">
        <title>Genome-scale model development and genomic sequencing of the oleaginous clade Lipomyces.</title>
        <authorList>
            <person name="Czajka J.J."/>
            <person name="Han Y."/>
            <person name="Kim J."/>
            <person name="Mondo S.J."/>
            <person name="Hofstad B.A."/>
            <person name="Robles A."/>
            <person name="Haridas S."/>
            <person name="Riley R."/>
            <person name="LaButti K."/>
            <person name="Pangilinan J."/>
            <person name="Andreopoulos W."/>
            <person name="Lipzen A."/>
            <person name="Yan J."/>
            <person name="Wang M."/>
            <person name="Ng V."/>
            <person name="Grigoriev I.V."/>
            <person name="Spatafora J.W."/>
            <person name="Magnuson J.K."/>
            <person name="Baker S.E."/>
            <person name="Pomraning K.R."/>
        </authorList>
    </citation>
    <scope>NUCLEOTIDE SEQUENCE [LARGE SCALE GENOMIC DNA]</scope>
    <source>
        <strain evidence="2">CBS 10300</strain>
    </source>
</reference>
<protein>
    <submittedName>
        <fullName evidence="1">Uncharacterized protein</fullName>
    </submittedName>
</protein>
<comment type="caution">
    <text evidence="1">The sequence shown here is derived from an EMBL/GenBank/DDBJ whole genome shotgun (WGS) entry which is preliminary data.</text>
</comment>
<accession>A0ACC3TLT5</accession>
<dbReference type="EMBL" id="MU970107">
    <property type="protein sequence ID" value="KAK9321083.1"/>
    <property type="molecule type" value="Genomic_DNA"/>
</dbReference>
<keyword evidence="2" id="KW-1185">Reference proteome</keyword>
<evidence type="ECO:0000313" key="1">
    <source>
        <dbReference type="EMBL" id="KAK9321083.1"/>
    </source>
</evidence>
<evidence type="ECO:0000313" key="2">
    <source>
        <dbReference type="Proteomes" id="UP001489719"/>
    </source>
</evidence>
<organism evidence="1 2">
    <name type="scientific">Lipomyces orientalis</name>
    <dbReference type="NCBI Taxonomy" id="1233043"/>
    <lineage>
        <taxon>Eukaryota</taxon>
        <taxon>Fungi</taxon>
        <taxon>Dikarya</taxon>
        <taxon>Ascomycota</taxon>
        <taxon>Saccharomycotina</taxon>
        <taxon>Lipomycetes</taxon>
        <taxon>Lipomycetales</taxon>
        <taxon>Lipomycetaceae</taxon>
        <taxon>Lipomyces</taxon>
    </lineage>
</organism>
<gene>
    <name evidence="1" type="ORF">V1517DRAFT_327405</name>
</gene>
<proteinExistence type="predicted"/>